<evidence type="ECO:0000313" key="2">
    <source>
        <dbReference type="EMBL" id="OGI72468.1"/>
    </source>
</evidence>
<keyword evidence="1" id="KW-0472">Membrane</keyword>
<keyword evidence="1" id="KW-1133">Transmembrane helix</keyword>
<feature type="transmembrane region" description="Helical" evidence="1">
    <location>
        <begin position="57"/>
        <end position="73"/>
    </location>
</feature>
<dbReference type="EMBL" id="MFUC01000005">
    <property type="protein sequence ID" value="OGI72468.1"/>
    <property type="molecule type" value="Genomic_DNA"/>
</dbReference>
<dbReference type="Proteomes" id="UP000179686">
    <property type="component" value="Unassembled WGS sequence"/>
</dbReference>
<sequence length="114" mass="12899">MWNQQPTQLLIKKEFKKSKIILALAYLQAASLVVIILGSVVDVIFSDSGYRFDTRTFLALLGPIFASVVIFTKKSTIYKIASFVLVVYTLFQIFSWINLANRDLSTDLPTVKAY</sequence>
<evidence type="ECO:0000256" key="1">
    <source>
        <dbReference type="SAM" id="Phobius"/>
    </source>
</evidence>
<reference evidence="2 3" key="1">
    <citation type="journal article" date="2016" name="Nat. Commun.">
        <title>Thousands of microbial genomes shed light on interconnected biogeochemical processes in an aquifer system.</title>
        <authorList>
            <person name="Anantharaman K."/>
            <person name="Brown C.T."/>
            <person name="Hug L.A."/>
            <person name="Sharon I."/>
            <person name="Castelle C.J."/>
            <person name="Probst A.J."/>
            <person name="Thomas B.C."/>
            <person name="Singh A."/>
            <person name="Wilkins M.J."/>
            <person name="Karaoz U."/>
            <person name="Brodie E.L."/>
            <person name="Williams K.H."/>
            <person name="Hubbard S.S."/>
            <person name="Banfield J.F."/>
        </authorList>
    </citation>
    <scope>NUCLEOTIDE SEQUENCE [LARGE SCALE GENOMIC DNA]</scope>
</reference>
<dbReference type="AlphaFoldDB" id="A0A1F6VS38"/>
<organism evidence="2 3">
    <name type="scientific">Candidatus Nomurabacteria bacterium RIFCSPHIGHO2_02_FULL_38_15</name>
    <dbReference type="NCBI Taxonomy" id="1801752"/>
    <lineage>
        <taxon>Bacteria</taxon>
        <taxon>Candidatus Nomuraibacteriota</taxon>
    </lineage>
</organism>
<comment type="caution">
    <text evidence="2">The sequence shown here is derived from an EMBL/GenBank/DDBJ whole genome shotgun (WGS) entry which is preliminary data.</text>
</comment>
<name>A0A1F6VS38_9BACT</name>
<protein>
    <submittedName>
        <fullName evidence="2">Uncharacterized protein</fullName>
    </submittedName>
</protein>
<dbReference type="STRING" id="1801752.A3J61_02460"/>
<feature type="transmembrane region" description="Helical" evidence="1">
    <location>
        <begin position="80"/>
        <end position="99"/>
    </location>
</feature>
<gene>
    <name evidence="2" type="ORF">A3J61_02460</name>
</gene>
<feature type="transmembrane region" description="Helical" evidence="1">
    <location>
        <begin position="20"/>
        <end position="45"/>
    </location>
</feature>
<proteinExistence type="predicted"/>
<keyword evidence="1" id="KW-0812">Transmembrane</keyword>
<evidence type="ECO:0000313" key="3">
    <source>
        <dbReference type="Proteomes" id="UP000179686"/>
    </source>
</evidence>
<accession>A0A1F6VS38</accession>